<dbReference type="RefSeq" id="WP_138589843.1">
    <property type="nucleotide sequence ID" value="NZ_PNBW01000032.1"/>
</dbReference>
<dbReference type="Proteomes" id="UP000307217">
    <property type="component" value="Unassembled WGS sequence"/>
</dbReference>
<evidence type="ECO:0000256" key="5">
    <source>
        <dbReference type="HAMAP-Rule" id="MF_00378"/>
    </source>
</evidence>
<dbReference type="PANTHER" id="PTHR30008:SF0">
    <property type="entry name" value="EXODEOXYRIBONUCLEASE 7 LARGE SUBUNIT"/>
    <property type="match status" value="1"/>
</dbReference>
<sequence>MALGETKLSYQSRSTIPQHIYTVSRLNKEIRAILEQGFAQIQLTGEISNFVAPASGHWYFSLKDEKAQVKAAMWRGNNRNCSYRPVNGAQVTLRARISVYEPRGDYQVIVEHMEAAGEGLLKQQYDALKLKLAAEGLFGSAHKKSLPAHINKVGIITSATGAAVKDILSVLQRRAPQLEVIIYPAQVQGKDAHFQLIEKLQLANKRNEVDVLIIGRGGGSLEDLWCFNEELLARAIFASNLPIISAVGHEIDTTISDYTADLRAATPSAAAELVSSEQDVLIDLIANTKQQLKKATNNQINYAKQRTQNLTQRLRLQHPKNQLMQQSQRIDELSLRLQRAFEQRHHLLQGRMSLLEQKLSHQHPNGRITQAKQGLNQLMLQLRQLQKQHAEARQNKLAFLAATLNSVSPLSVLARGYSITKTNNKVIKSISQLQEGQVIQTQLNDGEISSQITQLVSKTQSKEIN</sequence>
<evidence type="ECO:0000256" key="2">
    <source>
        <dbReference type="ARBA" id="ARBA00022722"/>
    </source>
</evidence>
<dbReference type="GO" id="GO:0005737">
    <property type="term" value="C:cytoplasm"/>
    <property type="evidence" value="ECO:0007669"/>
    <property type="project" value="UniProtKB-SubCell"/>
</dbReference>
<dbReference type="GO" id="GO:0008855">
    <property type="term" value="F:exodeoxyribonuclease VII activity"/>
    <property type="evidence" value="ECO:0007669"/>
    <property type="project" value="UniProtKB-UniRule"/>
</dbReference>
<reference evidence="13" key="2">
    <citation type="submission" date="2019-06" db="EMBL/GenBank/DDBJ databases">
        <title>Co-occurence of chitin degradation, pigmentation and bioactivity in marine Pseudoalteromonas.</title>
        <authorList>
            <person name="Sonnenschein E.C."/>
            <person name="Bech P.K."/>
        </authorList>
    </citation>
    <scope>NUCLEOTIDE SEQUENCE [LARGE SCALE GENOMIC DNA]</scope>
    <source>
        <strain evidence="13">S3790</strain>
        <strain evidence="11">S3895</strain>
    </source>
</reference>
<name>A0A5S3VD26_9GAMM</name>
<evidence type="ECO:0000259" key="8">
    <source>
        <dbReference type="Pfam" id="PF02601"/>
    </source>
</evidence>
<evidence type="ECO:0000256" key="4">
    <source>
        <dbReference type="ARBA" id="ARBA00022839"/>
    </source>
</evidence>
<dbReference type="EMBL" id="PNBX01000007">
    <property type="protein sequence ID" value="TMO70092.1"/>
    <property type="molecule type" value="Genomic_DNA"/>
</dbReference>
<comment type="function">
    <text evidence="5">Bidirectionally degrades single-stranded DNA into large acid-insoluble oligonucleotides, which are then degraded further into small acid-soluble oligonucleotides.</text>
</comment>
<accession>A0A5S3VD26</accession>
<evidence type="ECO:0000313" key="12">
    <source>
        <dbReference type="Proteomes" id="UP000307164"/>
    </source>
</evidence>
<dbReference type="GO" id="GO:0009318">
    <property type="term" value="C:exodeoxyribonuclease VII complex"/>
    <property type="evidence" value="ECO:0007669"/>
    <property type="project" value="UniProtKB-UniRule"/>
</dbReference>
<protein>
    <recommendedName>
        <fullName evidence="5">Exodeoxyribonuclease 7 large subunit</fullName>
        <ecNumber evidence="5">3.1.11.6</ecNumber>
    </recommendedName>
    <alternativeName>
        <fullName evidence="5">Exodeoxyribonuclease VII large subunit</fullName>
        <shortName evidence="5">Exonuclease VII large subunit</shortName>
    </alternativeName>
</protein>
<dbReference type="InterPro" id="IPR003753">
    <property type="entry name" value="Exonuc_VII_L"/>
</dbReference>
<dbReference type="Pfam" id="PF02601">
    <property type="entry name" value="Exonuc_VII_L"/>
    <property type="match status" value="1"/>
</dbReference>
<evidence type="ECO:0000256" key="6">
    <source>
        <dbReference type="RuleBase" id="RU004355"/>
    </source>
</evidence>
<evidence type="ECO:0000313" key="10">
    <source>
        <dbReference type="EMBL" id="TMO70092.1"/>
    </source>
</evidence>
<dbReference type="CDD" id="cd04489">
    <property type="entry name" value="ExoVII_LU_OBF"/>
    <property type="match status" value="1"/>
</dbReference>
<comment type="subcellular location">
    <subcellularLocation>
        <location evidence="5 6">Cytoplasm</location>
    </subcellularLocation>
</comment>
<feature type="coiled-coil region" evidence="7">
    <location>
        <begin position="285"/>
        <end position="343"/>
    </location>
</feature>
<dbReference type="InterPro" id="IPR020579">
    <property type="entry name" value="Exonuc_VII_lsu_C"/>
</dbReference>
<dbReference type="HAMAP" id="MF_00378">
    <property type="entry name" value="Exonuc_7_L"/>
    <property type="match status" value="1"/>
</dbReference>
<keyword evidence="2 5" id="KW-0540">Nuclease</keyword>
<proteinExistence type="inferred from homology"/>
<keyword evidence="7" id="KW-0175">Coiled coil</keyword>
<dbReference type="Proteomes" id="UP000307164">
    <property type="component" value="Unassembled WGS sequence"/>
</dbReference>
<keyword evidence="12" id="KW-1185">Reference proteome</keyword>
<comment type="similarity">
    <text evidence="5 6">Belongs to the XseA family.</text>
</comment>
<keyword evidence="3 5" id="KW-0378">Hydrolase</keyword>
<evidence type="ECO:0000259" key="9">
    <source>
        <dbReference type="Pfam" id="PF13742"/>
    </source>
</evidence>
<dbReference type="Pfam" id="PF13742">
    <property type="entry name" value="tRNA_anti_2"/>
    <property type="match status" value="1"/>
</dbReference>
<dbReference type="EMBL" id="PNBW01000032">
    <property type="protein sequence ID" value="TMO76117.1"/>
    <property type="molecule type" value="Genomic_DNA"/>
</dbReference>
<evidence type="ECO:0000313" key="11">
    <source>
        <dbReference type="EMBL" id="TMO76117.1"/>
    </source>
</evidence>
<gene>
    <name evidence="5" type="primary">xseA</name>
    <name evidence="10" type="ORF">CWC19_02600</name>
    <name evidence="11" type="ORF">CWC20_06355</name>
</gene>
<dbReference type="InterPro" id="IPR025824">
    <property type="entry name" value="OB-fold_nuc-bd_dom"/>
</dbReference>
<comment type="catalytic activity">
    <reaction evidence="5 6">
        <text>Exonucleolytic cleavage in either 5'- to 3'- or 3'- to 5'-direction to yield nucleoside 5'-phosphates.</text>
        <dbReference type="EC" id="3.1.11.6"/>
    </reaction>
</comment>
<evidence type="ECO:0000256" key="1">
    <source>
        <dbReference type="ARBA" id="ARBA00022490"/>
    </source>
</evidence>
<dbReference type="AlphaFoldDB" id="A0A5S3VD26"/>
<dbReference type="EC" id="3.1.11.6" evidence="5"/>
<comment type="subunit">
    <text evidence="5">Heterooligomer composed of large and small subunits.</text>
</comment>
<feature type="domain" description="Exonuclease VII large subunit C-terminal" evidence="8">
    <location>
        <begin position="137"/>
        <end position="450"/>
    </location>
</feature>
<keyword evidence="4 5" id="KW-0269">Exonuclease</keyword>
<organism evidence="10 13">
    <name type="scientific">Pseudoalteromonas aurantia</name>
    <dbReference type="NCBI Taxonomy" id="43654"/>
    <lineage>
        <taxon>Bacteria</taxon>
        <taxon>Pseudomonadati</taxon>
        <taxon>Pseudomonadota</taxon>
        <taxon>Gammaproteobacteria</taxon>
        <taxon>Alteromonadales</taxon>
        <taxon>Pseudoalteromonadaceae</taxon>
        <taxon>Pseudoalteromonas</taxon>
    </lineage>
</organism>
<dbReference type="PANTHER" id="PTHR30008">
    <property type="entry name" value="EXODEOXYRIBONUCLEASE 7 LARGE SUBUNIT"/>
    <property type="match status" value="1"/>
</dbReference>
<dbReference type="GO" id="GO:0006308">
    <property type="term" value="P:DNA catabolic process"/>
    <property type="evidence" value="ECO:0007669"/>
    <property type="project" value="UniProtKB-UniRule"/>
</dbReference>
<reference evidence="10" key="3">
    <citation type="submission" date="2019-09" db="EMBL/GenBank/DDBJ databases">
        <title>Co-occurence of chitin degradation, pigmentation and bioactivity in marine Pseudoalteromonas.</title>
        <authorList>
            <person name="Sonnenschein E.C."/>
            <person name="Bech P.K."/>
        </authorList>
    </citation>
    <scope>NUCLEOTIDE SEQUENCE</scope>
    <source>
        <strain evidence="10">S3790</strain>
        <strain evidence="12">S3895</strain>
    </source>
</reference>
<keyword evidence="1 5" id="KW-0963">Cytoplasm</keyword>
<feature type="coiled-coil region" evidence="7">
    <location>
        <begin position="368"/>
        <end position="395"/>
    </location>
</feature>
<dbReference type="GO" id="GO:0003676">
    <property type="term" value="F:nucleic acid binding"/>
    <property type="evidence" value="ECO:0007669"/>
    <property type="project" value="InterPro"/>
</dbReference>
<evidence type="ECO:0000256" key="3">
    <source>
        <dbReference type="ARBA" id="ARBA00022801"/>
    </source>
</evidence>
<comment type="caution">
    <text evidence="10">The sequence shown here is derived from an EMBL/GenBank/DDBJ whole genome shotgun (WGS) entry which is preliminary data.</text>
</comment>
<feature type="domain" description="OB-fold nucleic acid binding" evidence="9">
    <location>
        <begin position="21"/>
        <end position="114"/>
    </location>
</feature>
<evidence type="ECO:0000313" key="13">
    <source>
        <dbReference type="Proteomes" id="UP000307217"/>
    </source>
</evidence>
<reference evidence="10 13" key="1">
    <citation type="submission" date="2018-01" db="EMBL/GenBank/DDBJ databases">
        <authorList>
            <person name="Paulsen S."/>
            <person name="Gram L.K."/>
        </authorList>
    </citation>
    <scope>NUCLEOTIDE SEQUENCE [LARGE SCALE GENOMIC DNA]</scope>
    <source>
        <strain evidence="10 13">S3790</strain>
        <strain evidence="11">S3895</strain>
    </source>
</reference>
<evidence type="ECO:0000256" key="7">
    <source>
        <dbReference type="SAM" id="Coils"/>
    </source>
</evidence>
<dbReference type="OrthoDB" id="9802795at2"/>
<dbReference type="NCBIfam" id="TIGR00237">
    <property type="entry name" value="xseA"/>
    <property type="match status" value="1"/>
</dbReference>